<evidence type="ECO:0000313" key="3">
    <source>
        <dbReference type="EMBL" id="SPO28159.1"/>
    </source>
</evidence>
<evidence type="ECO:0000256" key="1">
    <source>
        <dbReference type="SAM" id="MobiDB-lite"/>
    </source>
</evidence>
<keyword evidence="4" id="KW-1185">Reference proteome</keyword>
<organism evidence="3 4">
    <name type="scientific">Ustilago trichophora</name>
    <dbReference type="NCBI Taxonomy" id="86804"/>
    <lineage>
        <taxon>Eukaryota</taxon>
        <taxon>Fungi</taxon>
        <taxon>Dikarya</taxon>
        <taxon>Basidiomycota</taxon>
        <taxon>Ustilaginomycotina</taxon>
        <taxon>Ustilaginomycetes</taxon>
        <taxon>Ustilaginales</taxon>
        <taxon>Ustilaginaceae</taxon>
        <taxon>Ustilago</taxon>
    </lineage>
</organism>
<gene>
    <name evidence="3" type="ORF">UTRI_10195</name>
</gene>
<evidence type="ECO:0000313" key="4">
    <source>
        <dbReference type="Proteomes" id="UP000324022"/>
    </source>
</evidence>
<feature type="region of interest" description="Disordered" evidence="1">
    <location>
        <begin position="99"/>
        <end position="119"/>
    </location>
</feature>
<evidence type="ECO:0000256" key="2">
    <source>
        <dbReference type="SAM" id="SignalP"/>
    </source>
</evidence>
<dbReference type="Proteomes" id="UP000324022">
    <property type="component" value="Unassembled WGS sequence"/>
</dbReference>
<keyword evidence="2" id="KW-0732">Signal</keyword>
<feature type="signal peptide" evidence="2">
    <location>
        <begin position="1"/>
        <end position="24"/>
    </location>
</feature>
<proteinExistence type="predicted"/>
<reference evidence="3 4" key="1">
    <citation type="submission" date="2018-03" db="EMBL/GenBank/DDBJ databases">
        <authorList>
            <person name="Guldener U."/>
        </authorList>
    </citation>
    <scope>NUCLEOTIDE SEQUENCE [LARGE SCALE GENOMIC DNA]</scope>
    <source>
        <strain evidence="3 4">NBRC100155</strain>
    </source>
</reference>
<accession>A0A5C3EG54</accession>
<dbReference type="EMBL" id="OOIN01000021">
    <property type="protein sequence ID" value="SPO28159.1"/>
    <property type="molecule type" value="Genomic_DNA"/>
</dbReference>
<sequence length="133" mass="13956">MGTKMKRFFARFAIVMALVSLASAAPIPAGEVLGASGSVAGEYTGNIPSVETGAPVPPRKRFRFASPIATYSDPPKTAWTQDSIERIFEPPPKKIRLTLSDEASGGVEQRSTAAIPSGGEITAALPKKSILKA</sequence>
<name>A0A5C3EG54_9BASI</name>
<protein>
    <submittedName>
        <fullName evidence="3">Uncharacterized protein</fullName>
    </submittedName>
</protein>
<dbReference type="AlphaFoldDB" id="A0A5C3EG54"/>
<feature type="chain" id="PRO_5022872175" evidence="2">
    <location>
        <begin position="25"/>
        <end position="133"/>
    </location>
</feature>